<feature type="transmembrane region" description="Helical" evidence="7">
    <location>
        <begin position="529"/>
        <end position="546"/>
    </location>
</feature>
<evidence type="ECO:0000256" key="6">
    <source>
        <dbReference type="ARBA" id="ARBA00023136"/>
    </source>
</evidence>
<dbReference type="PROSITE" id="PS51202">
    <property type="entry name" value="RCK_C"/>
    <property type="match status" value="2"/>
</dbReference>
<keyword evidence="10" id="KW-1185">Reference proteome</keyword>
<dbReference type="InterPro" id="IPR036721">
    <property type="entry name" value="RCK_C_sf"/>
</dbReference>
<feature type="transmembrane region" description="Helical" evidence="7">
    <location>
        <begin position="132"/>
        <end position="152"/>
    </location>
</feature>
<dbReference type="Gene3D" id="3.30.70.1450">
    <property type="entry name" value="Regulator of K+ conductance, C-terminal domain"/>
    <property type="match status" value="2"/>
</dbReference>
<evidence type="ECO:0000256" key="5">
    <source>
        <dbReference type="ARBA" id="ARBA00022989"/>
    </source>
</evidence>
<proteinExistence type="predicted"/>
<feature type="transmembrane region" description="Helical" evidence="7">
    <location>
        <begin position="6"/>
        <end position="35"/>
    </location>
</feature>
<dbReference type="InterPro" id="IPR051679">
    <property type="entry name" value="DASS-Related_Transporters"/>
</dbReference>
<feature type="domain" description="RCK C-terminal" evidence="8">
    <location>
        <begin position="296"/>
        <end position="382"/>
    </location>
</feature>
<feature type="transmembrane region" description="Helical" evidence="7">
    <location>
        <begin position="505"/>
        <end position="523"/>
    </location>
</feature>
<dbReference type="PANTHER" id="PTHR43652:SF2">
    <property type="entry name" value="BASIC AMINO ACID ANTIPORTER YFCC-RELATED"/>
    <property type="match status" value="1"/>
</dbReference>
<evidence type="ECO:0000313" key="9">
    <source>
        <dbReference type="EMBL" id="MFC0264692.1"/>
    </source>
</evidence>
<dbReference type="Pfam" id="PF02080">
    <property type="entry name" value="TrkA_C"/>
    <property type="match status" value="2"/>
</dbReference>
<feature type="transmembrane region" description="Helical" evidence="7">
    <location>
        <begin position="567"/>
        <end position="587"/>
    </location>
</feature>
<dbReference type="InterPro" id="IPR006037">
    <property type="entry name" value="RCK_C"/>
</dbReference>
<dbReference type="RefSeq" id="WP_382389270.1">
    <property type="nucleotide sequence ID" value="NZ_JBHLWI010000083.1"/>
</dbReference>
<feature type="transmembrane region" description="Helical" evidence="7">
    <location>
        <begin position="419"/>
        <end position="437"/>
    </location>
</feature>
<evidence type="ECO:0000256" key="3">
    <source>
        <dbReference type="ARBA" id="ARBA00022692"/>
    </source>
</evidence>
<feature type="transmembrane region" description="Helical" evidence="7">
    <location>
        <begin position="444"/>
        <end position="462"/>
    </location>
</feature>
<dbReference type="SUPFAM" id="SSF116726">
    <property type="entry name" value="TrkA C-terminal domain-like"/>
    <property type="match status" value="2"/>
</dbReference>
<gene>
    <name evidence="9" type="ORF">ACFFIP_18540</name>
</gene>
<name>A0ABV6FY17_9BACT</name>
<dbReference type="PROSITE" id="PS01271">
    <property type="entry name" value="NA_SULFATE"/>
    <property type="match status" value="1"/>
</dbReference>
<evidence type="ECO:0000256" key="4">
    <source>
        <dbReference type="ARBA" id="ARBA00022737"/>
    </source>
</evidence>
<comment type="subcellular location">
    <subcellularLocation>
        <location evidence="1">Membrane</location>
        <topology evidence="1">Multi-pass membrane protein</topology>
    </subcellularLocation>
</comment>
<feature type="transmembrane region" description="Helical" evidence="7">
    <location>
        <begin position="88"/>
        <end position="120"/>
    </location>
</feature>
<dbReference type="CDD" id="cd01115">
    <property type="entry name" value="SLC13_permease"/>
    <property type="match status" value="1"/>
</dbReference>
<keyword evidence="3 7" id="KW-0812">Transmembrane</keyword>
<dbReference type="InterPro" id="IPR004680">
    <property type="entry name" value="Cit_transptr-like_dom"/>
</dbReference>
<accession>A0ABV6FY17</accession>
<feature type="transmembrane region" description="Helical" evidence="7">
    <location>
        <begin position="482"/>
        <end position="498"/>
    </location>
</feature>
<feature type="domain" description="RCK C-terminal" evidence="8">
    <location>
        <begin position="205"/>
        <end position="289"/>
    </location>
</feature>
<feature type="transmembrane region" description="Helical" evidence="7">
    <location>
        <begin position="47"/>
        <end position="68"/>
    </location>
</feature>
<evidence type="ECO:0000313" key="10">
    <source>
        <dbReference type="Proteomes" id="UP001589797"/>
    </source>
</evidence>
<organism evidence="9 10">
    <name type="scientific">Fontibacter flavus</name>
    <dbReference type="NCBI Taxonomy" id="654838"/>
    <lineage>
        <taxon>Bacteria</taxon>
        <taxon>Pseudomonadati</taxon>
        <taxon>Bacteroidota</taxon>
        <taxon>Cytophagia</taxon>
        <taxon>Cytophagales</taxon>
        <taxon>Cyclobacteriaceae</taxon>
        <taxon>Fontibacter</taxon>
    </lineage>
</organism>
<dbReference type="Proteomes" id="UP001589797">
    <property type="component" value="Unassembled WGS sequence"/>
</dbReference>
<dbReference type="Pfam" id="PF03600">
    <property type="entry name" value="CitMHS"/>
    <property type="match status" value="1"/>
</dbReference>
<comment type="caution">
    <text evidence="9">The sequence shown here is derived from an EMBL/GenBank/DDBJ whole genome shotgun (WGS) entry which is preliminary data.</text>
</comment>
<evidence type="ECO:0000259" key="8">
    <source>
        <dbReference type="PROSITE" id="PS51202"/>
    </source>
</evidence>
<evidence type="ECO:0000256" key="7">
    <source>
        <dbReference type="SAM" id="Phobius"/>
    </source>
</evidence>
<sequence>MELYIVFGTLILALILFVWGKFRHDLVAVFCLLILTICKIIPFEEAFLGFAHPAVITVAVILVVSKALQDSGLIEILGQKVIQLGNNLTLQISLLSIIVCVASAFMNNVGALAIMMPVAIHIAQKSGHSPSSILMPISFASLLGGMTTLIGTPPNIIIASFRANEVGESFSMFDFAPVGLSLSVLGLLFIIFIGWRILPKRVSSEEGANMFNIEDYITEIEIDEDSKLVDKPLYELTKIIDGDIQILSVVRNKYLMHAPDIRMKIKTGDIISIESDAEDLKAFLEKSNSKLIAKKEDLPEIIGGEEISNVEAVVMADAPIINQTAVGLNMRNRYGVNLLAISRQNKKIRKRLDHVKFKVGDVLLLQGGALKMGEILQNIGCLPLADRGFELGKPRKLILALSIFLMSIGIIILDWLPVQIAFTLAALALVVTKTINIKDLYNSIDWPVIVLLGAMLPVGTALEKSGGAELIASYILNLGNSYPAAAILSVIFVITMLLSNVINNAATVVLMAPIGLGIAHGLGTSSDPFLMAIAVASSAAFLTPIGHQSNTLVMGPGGYMFKDYFKFGLPVSILVTVIGIPLIIYFWPF</sequence>
<keyword evidence="6 7" id="KW-0472">Membrane</keyword>
<dbReference type="EMBL" id="JBHLWI010000083">
    <property type="protein sequence ID" value="MFC0264692.1"/>
    <property type="molecule type" value="Genomic_DNA"/>
</dbReference>
<feature type="transmembrane region" description="Helical" evidence="7">
    <location>
        <begin position="172"/>
        <end position="195"/>
    </location>
</feature>
<keyword evidence="2" id="KW-0813">Transport</keyword>
<protein>
    <submittedName>
        <fullName evidence="9">SLC13 family permease</fullName>
    </submittedName>
</protein>
<evidence type="ECO:0000256" key="1">
    <source>
        <dbReference type="ARBA" id="ARBA00004141"/>
    </source>
</evidence>
<dbReference type="InterPro" id="IPR031312">
    <property type="entry name" value="Na/sul_symport_CS"/>
</dbReference>
<keyword evidence="4" id="KW-0677">Repeat</keyword>
<dbReference type="PANTHER" id="PTHR43652">
    <property type="entry name" value="BASIC AMINO ACID ANTIPORTER YFCC-RELATED"/>
    <property type="match status" value="1"/>
</dbReference>
<keyword evidence="5 7" id="KW-1133">Transmembrane helix</keyword>
<evidence type="ECO:0000256" key="2">
    <source>
        <dbReference type="ARBA" id="ARBA00022448"/>
    </source>
</evidence>
<reference evidence="9 10" key="1">
    <citation type="submission" date="2024-09" db="EMBL/GenBank/DDBJ databases">
        <authorList>
            <person name="Sun Q."/>
            <person name="Mori K."/>
        </authorList>
    </citation>
    <scope>NUCLEOTIDE SEQUENCE [LARGE SCALE GENOMIC DNA]</scope>
    <source>
        <strain evidence="9 10">CCM 7650</strain>
    </source>
</reference>